<name>A0A1A8EL37_9TELE</name>
<organism evidence="1">
    <name type="scientific">Nothobranchius korthausae</name>
    <dbReference type="NCBI Taxonomy" id="1143690"/>
    <lineage>
        <taxon>Eukaryota</taxon>
        <taxon>Metazoa</taxon>
        <taxon>Chordata</taxon>
        <taxon>Craniata</taxon>
        <taxon>Vertebrata</taxon>
        <taxon>Euteleostomi</taxon>
        <taxon>Actinopterygii</taxon>
        <taxon>Neopterygii</taxon>
        <taxon>Teleostei</taxon>
        <taxon>Neoteleostei</taxon>
        <taxon>Acanthomorphata</taxon>
        <taxon>Ovalentaria</taxon>
        <taxon>Atherinomorphae</taxon>
        <taxon>Cyprinodontiformes</taxon>
        <taxon>Nothobranchiidae</taxon>
        <taxon>Nothobranchius</taxon>
    </lineage>
</organism>
<reference evidence="1" key="2">
    <citation type="submission" date="2016-06" db="EMBL/GenBank/DDBJ databases">
        <title>The genome of a short-lived fish provides insights into sex chromosome evolution and the genetic control of aging.</title>
        <authorList>
            <person name="Reichwald K."/>
            <person name="Felder M."/>
            <person name="Petzold A."/>
            <person name="Koch P."/>
            <person name="Groth M."/>
            <person name="Platzer M."/>
        </authorList>
    </citation>
    <scope>NUCLEOTIDE SEQUENCE</scope>
    <source>
        <tissue evidence="1">Brain</tissue>
    </source>
</reference>
<gene>
    <name evidence="1" type="primary">PRRT2</name>
</gene>
<keyword evidence="1" id="KW-0812">Transmembrane</keyword>
<protein>
    <submittedName>
        <fullName evidence="1">Proline-rich transmembrane protein 2</fullName>
    </submittedName>
</protein>
<dbReference type="AlphaFoldDB" id="A0A1A8EL37"/>
<reference evidence="1" key="1">
    <citation type="submission" date="2016-05" db="EMBL/GenBank/DDBJ databases">
        <authorList>
            <person name="Lavstsen T."/>
            <person name="Jespersen J.S."/>
        </authorList>
    </citation>
    <scope>NUCLEOTIDE SEQUENCE</scope>
    <source>
        <tissue evidence="1">Brain</tissue>
    </source>
</reference>
<dbReference type="EMBL" id="HAEB01001353">
    <property type="protein sequence ID" value="SBQ47828.1"/>
    <property type="molecule type" value="Transcribed_RNA"/>
</dbReference>
<feature type="non-terminal residue" evidence="1">
    <location>
        <position position="1"/>
    </location>
</feature>
<keyword evidence="1" id="KW-0472">Membrane</keyword>
<accession>A0A1A8EL37</accession>
<proteinExistence type="predicted"/>
<sequence>THTHTQLYMQGEVDSGSFCGFMGDSVIRIILSAHPNPLNPRSRCVSQTVWLLPQLTLPLPQLHRKTHYLLEDKSQGETLSLLNAKDSNPPSRRREEALRLVPQQLQVQSQTTPLCTPPLRKEV</sequence>
<evidence type="ECO:0000313" key="1">
    <source>
        <dbReference type="EMBL" id="SBQ47828.1"/>
    </source>
</evidence>